<dbReference type="Proteomes" id="UP000265520">
    <property type="component" value="Unassembled WGS sequence"/>
</dbReference>
<comment type="caution">
    <text evidence="11">The sequence shown here is derived from an EMBL/GenBank/DDBJ whole genome shotgun (WGS) entry which is preliminary data.</text>
</comment>
<proteinExistence type="inferred from homology"/>
<organism evidence="11 12">
    <name type="scientific">Trifolium medium</name>
    <dbReference type="NCBI Taxonomy" id="97028"/>
    <lineage>
        <taxon>Eukaryota</taxon>
        <taxon>Viridiplantae</taxon>
        <taxon>Streptophyta</taxon>
        <taxon>Embryophyta</taxon>
        <taxon>Tracheophyta</taxon>
        <taxon>Spermatophyta</taxon>
        <taxon>Magnoliopsida</taxon>
        <taxon>eudicotyledons</taxon>
        <taxon>Gunneridae</taxon>
        <taxon>Pentapetalae</taxon>
        <taxon>rosids</taxon>
        <taxon>fabids</taxon>
        <taxon>Fabales</taxon>
        <taxon>Fabaceae</taxon>
        <taxon>Papilionoideae</taxon>
        <taxon>50 kb inversion clade</taxon>
        <taxon>NPAAA clade</taxon>
        <taxon>Hologalegina</taxon>
        <taxon>IRL clade</taxon>
        <taxon>Trifolieae</taxon>
        <taxon>Trifolium</taxon>
    </lineage>
</organism>
<keyword evidence="9" id="KW-0539">Nucleus</keyword>
<dbReference type="GO" id="GO:0141221">
    <property type="term" value="F:histone deacetylase activity, hydrolytic mechanism"/>
    <property type="evidence" value="ECO:0007669"/>
    <property type="project" value="UniProtKB-EC"/>
</dbReference>
<evidence type="ECO:0000256" key="8">
    <source>
        <dbReference type="ARBA" id="ARBA00023163"/>
    </source>
</evidence>
<dbReference type="GO" id="GO:0000118">
    <property type="term" value="C:histone deacetylase complex"/>
    <property type="evidence" value="ECO:0007669"/>
    <property type="project" value="TreeGrafter"/>
</dbReference>
<dbReference type="GO" id="GO:0040029">
    <property type="term" value="P:epigenetic regulation of gene expression"/>
    <property type="evidence" value="ECO:0007669"/>
    <property type="project" value="TreeGrafter"/>
</dbReference>
<dbReference type="PANTHER" id="PTHR10625">
    <property type="entry name" value="HISTONE DEACETYLASE HDAC1-RELATED"/>
    <property type="match status" value="1"/>
</dbReference>
<evidence type="ECO:0000256" key="2">
    <source>
        <dbReference type="ARBA" id="ARBA00007738"/>
    </source>
</evidence>
<evidence type="ECO:0000256" key="1">
    <source>
        <dbReference type="ARBA" id="ARBA00004123"/>
    </source>
</evidence>
<accession>A0A392N6H5</accession>
<keyword evidence="4" id="KW-0678">Repressor</keyword>
<evidence type="ECO:0000256" key="6">
    <source>
        <dbReference type="ARBA" id="ARBA00022853"/>
    </source>
</evidence>
<evidence type="ECO:0000256" key="4">
    <source>
        <dbReference type="ARBA" id="ARBA00022491"/>
    </source>
</evidence>
<sequence length="104" mass="11534">MLLEITPSGYAQMTHMLNALSGGKMLVILEGGYNLRSISSSATAVIKVLLGDSRVCELENSFPSKSGLQTVFEVLDIQNNFWPSLKPIFMNVMSLWKMYCLGKK</sequence>
<dbReference type="InterPro" id="IPR023801">
    <property type="entry name" value="His_deacetylse_dom"/>
</dbReference>
<dbReference type="AlphaFoldDB" id="A0A392N6H5"/>
<keyword evidence="12" id="KW-1185">Reference proteome</keyword>
<dbReference type="InterPro" id="IPR023696">
    <property type="entry name" value="Ureohydrolase_dom_sf"/>
</dbReference>
<comment type="subcellular location">
    <subcellularLocation>
        <location evidence="1">Nucleus</location>
    </subcellularLocation>
</comment>
<comment type="similarity">
    <text evidence="2">Belongs to the histone deacetylase family. HD type 2 subfamily.</text>
</comment>
<reference evidence="11 12" key="1">
    <citation type="journal article" date="2018" name="Front. Plant Sci.">
        <title>Red Clover (Trifolium pratense) and Zigzag Clover (T. medium) - A Picture of Genomic Similarities and Differences.</title>
        <authorList>
            <person name="Dluhosova J."/>
            <person name="Istvanek J."/>
            <person name="Nedelnik J."/>
            <person name="Repkova J."/>
        </authorList>
    </citation>
    <scope>NUCLEOTIDE SEQUENCE [LARGE SCALE GENOMIC DNA]</scope>
    <source>
        <strain evidence="12">cv. 10/8</strain>
        <tissue evidence="11">Leaf</tissue>
    </source>
</reference>
<dbReference type="EMBL" id="LXQA010029180">
    <property type="protein sequence ID" value="MCH95192.1"/>
    <property type="molecule type" value="Genomic_DNA"/>
</dbReference>
<evidence type="ECO:0000256" key="5">
    <source>
        <dbReference type="ARBA" id="ARBA00022801"/>
    </source>
</evidence>
<protein>
    <recommendedName>
        <fullName evidence="3">histone deacetylase</fullName>
        <ecNumber evidence="3">3.5.1.98</ecNumber>
    </recommendedName>
</protein>
<evidence type="ECO:0000313" key="12">
    <source>
        <dbReference type="Proteomes" id="UP000265520"/>
    </source>
</evidence>
<dbReference type="GO" id="GO:0005737">
    <property type="term" value="C:cytoplasm"/>
    <property type="evidence" value="ECO:0007669"/>
    <property type="project" value="TreeGrafter"/>
</dbReference>
<evidence type="ECO:0000256" key="9">
    <source>
        <dbReference type="ARBA" id="ARBA00023242"/>
    </source>
</evidence>
<evidence type="ECO:0000313" key="11">
    <source>
        <dbReference type="EMBL" id="MCH95192.1"/>
    </source>
</evidence>
<keyword evidence="7" id="KW-0805">Transcription regulation</keyword>
<name>A0A392N6H5_9FABA</name>
<feature type="non-terminal residue" evidence="11">
    <location>
        <position position="104"/>
    </location>
</feature>
<evidence type="ECO:0000259" key="10">
    <source>
        <dbReference type="Pfam" id="PF00850"/>
    </source>
</evidence>
<dbReference type="SUPFAM" id="SSF52768">
    <property type="entry name" value="Arginase/deacetylase"/>
    <property type="match status" value="1"/>
</dbReference>
<dbReference type="InterPro" id="IPR037138">
    <property type="entry name" value="His_deacetylse_dom_sf"/>
</dbReference>
<dbReference type="EC" id="3.5.1.98" evidence="3"/>
<dbReference type="Gene3D" id="3.40.800.20">
    <property type="entry name" value="Histone deacetylase domain"/>
    <property type="match status" value="1"/>
</dbReference>
<evidence type="ECO:0000256" key="3">
    <source>
        <dbReference type="ARBA" id="ARBA00012111"/>
    </source>
</evidence>
<feature type="domain" description="Histone deacetylase" evidence="10">
    <location>
        <begin position="3"/>
        <end position="49"/>
    </location>
</feature>
<evidence type="ECO:0000256" key="7">
    <source>
        <dbReference type="ARBA" id="ARBA00023015"/>
    </source>
</evidence>
<keyword evidence="5" id="KW-0378">Hydrolase</keyword>
<keyword evidence="8" id="KW-0804">Transcription</keyword>
<gene>
    <name evidence="11" type="ORF">A2U01_0016167</name>
</gene>
<dbReference type="Pfam" id="PF00850">
    <property type="entry name" value="Hist_deacetyl"/>
    <property type="match status" value="1"/>
</dbReference>
<keyword evidence="6" id="KW-0156">Chromatin regulator</keyword>
<dbReference type="PANTHER" id="PTHR10625:SF5">
    <property type="entry name" value="HISTONE DEACETYLASE"/>
    <property type="match status" value="1"/>
</dbReference>